<dbReference type="EMBL" id="QFMX01000014">
    <property type="protein sequence ID" value="PZO72175.1"/>
    <property type="molecule type" value="Genomic_DNA"/>
</dbReference>
<evidence type="ECO:0000256" key="1">
    <source>
        <dbReference type="SAM" id="MobiDB-lite"/>
    </source>
</evidence>
<dbReference type="SUPFAM" id="SSF101756">
    <property type="entry name" value="Hypothetical protein YgiW"/>
    <property type="match status" value="1"/>
</dbReference>
<gene>
    <name evidence="2" type="ORF">DI640_13215</name>
</gene>
<feature type="region of interest" description="Disordered" evidence="1">
    <location>
        <begin position="139"/>
        <end position="207"/>
    </location>
</feature>
<accession>A0A2W5AM65</accession>
<feature type="compositionally biased region" description="Low complexity" evidence="1">
    <location>
        <begin position="179"/>
        <end position="207"/>
    </location>
</feature>
<dbReference type="AlphaFoldDB" id="A0A2W5AM65"/>
<organism evidence="2 3">
    <name type="scientific">Sphingomonas taxi</name>
    <dbReference type="NCBI Taxonomy" id="1549858"/>
    <lineage>
        <taxon>Bacteria</taxon>
        <taxon>Pseudomonadati</taxon>
        <taxon>Pseudomonadota</taxon>
        <taxon>Alphaproteobacteria</taxon>
        <taxon>Sphingomonadales</taxon>
        <taxon>Sphingomonadaceae</taxon>
        <taxon>Sphingomonas</taxon>
    </lineage>
</organism>
<dbReference type="Gene3D" id="2.40.50.200">
    <property type="entry name" value="Bacterial OB-fold"/>
    <property type="match status" value="1"/>
</dbReference>
<comment type="caution">
    <text evidence="2">The sequence shown here is derived from an EMBL/GenBank/DDBJ whole genome shotgun (WGS) entry which is preliminary data.</text>
</comment>
<evidence type="ECO:0000313" key="3">
    <source>
        <dbReference type="Proteomes" id="UP000249555"/>
    </source>
</evidence>
<reference evidence="2 3" key="1">
    <citation type="submission" date="2017-08" db="EMBL/GenBank/DDBJ databases">
        <title>Infants hospitalized years apart are colonized by the same room-sourced microbial strains.</title>
        <authorList>
            <person name="Brooks B."/>
            <person name="Olm M.R."/>
            <person name="Firek B.A."/>
            <person name="Baker R."/>
            <person name="Thomas B.C."/>
            <person name="Morowitz M.J."/>
            <person name="Banfield J.F."/>
        </authorList>
    </citation>
    <scope>NUCLEOTIDE SEQUENCE [LARGE SCALE GENOMIC DNA]</scope>
    <source>
        <strain evidence="2">S2_018_000_R3_119</strain>
    </source>
</reference>
<name>A0A2W5AM65_9SPHN</name>
<feature type="compositionally biased region" description="Gly residues" evidence="1">
    <location>
        <begin position="149"/>
        <end position="162"/>
    </location>
</feature>
<protein>
    <recommendedName>
        <fullName evidence="4">Bacterial OB-fold domain-containing protein</fullName>
    </recommendedName>
</protein>
<evidence type="ECO:0008006" key="4">
    <source>
        <dbReference type="Google" id="ProtNLM"/>
    </source>
</evidence>
<feature type="compositionally biased region" description="Pro residues" evidence="1">
    <location>
        <begin position="163"/>
        <end position="178"/>
    </location>
</feature>
<proteinExistence type="predicted"/>
<dbReference type="InterPro" id="IPR036700">
    <property type="entry name" value="BOBF_sf"/>
</dbReference>
<sequence>MTEHSHSAPKKGFNFRRNRLALAAAGLLAVGGAAGAVTVAATRPSVTMAPATPVAIRSLQSNGQSDGIVTIRGTVAEIYGNKFVMADPTGRALVDLGREGEDGTLVTAGQPVTIQGRFEGGFVHAAFLVGAGGKVTALGPIGGPPHGPGPGRDGPGGPGGLGAPPPPAGMAPPPPPMTPGVAPAPVGAPAGVPAPTATPARQTTPAT</sequence>
<dbReference type="Proteomes" id="UP000249555">
    <property type="component" value="Unassembled WGS sequence"/>
</dbReference>
<evidence type="ECO:0000313" key="2">
    <source>
        <dbReference type="EMBL" id="PZO72175.1"/>
    </source>
</evidence>